<feature type="transmembrane region" description="Helical" evidence="11">
    <location>
        <begin position="318"/>
        <end position="336"/>
    </location>
</feature>
<dbReference type="EC" id="3.4.24.-" evidence="11"/>
<dbReference type="RefSeq" id="WP_318751411.1">
    <property type="nucleotide sequence ID" value="NZ_CP132508.1"/>
</dbReference>
<keyword evidence="8 11" id="KW-1133">Transmembrane helix</keyword>
<evidence type="ECO:0000256" key="1">
    <source>
        <dbReference type="ARBA" id="ARBA00001947"/>
    </source>
</evidence>
<dbReference type="PROSITE" id="PS50106">
    <property type="entry name" value="PDZ"/>
    <property type="match status" value="1"/>
</dbReference>
<organism evidence="13 14">
    <name type="scientific">Thermaerobacter composti</name>
    <dbReference type="NCBI Taxonomy" id="554949"/>
    <lineage>
        <taxon>Bacteria</taxon>
        <taxon>Bacillati</taxon>
        <taxon>Bacillota</taxon>
        <taxon>Clostridia</taxon>
        <taxon>Eubacteriales</taxon>
        <taxon>Clostridiales Family XVII. Incertae Sedis</taxon>
        <taxon>Thermaerobacter</taxon>
    </lineage>
</organism>
<dbReference type="NCBIfam" id="TIGR00054">
    <property type="entry name" value="RIP metalloprotease RseP"/>
    <property type="match status" value="1"/>
</dbReference>
<evidence type="ECO:0000256" key="2">
    <source>
        <dbReference type="ARBA" id="ARBA00004141"/>
    </source>
</evidence>
<dbReference type="InterPro" id="IPR041489">
    <property type="entry name" value="PDZ_6"/>
</dbReference>
<comment type="cofactor">
    <cofactor evidence="1 11">
        <name>Zn(2+)</name>
        <dbReference type="ChEBI" id="CHEBI:29105"/>
    </cofactor>
</comment>
<dbReference type="Pfam" id="PF17820">
    <property type="entry name" value="PDZ_6"/>
    <property type="match status" value="1"/>
</dbReference>
<evidence type="ECO:0000256" key="6">
    <source>
        <dbReference type="ARBA" id="ARBA00022801"/>
    </source>
</evidence>
<evidence type="ECO:0000256" key="3">
    <source>
        <dbReference type="ARBA" id="ARBA00007931"/>
    </source>
</evidence>
<dbReference type="PANTHER" id="PTHR42837:SF2">
    <property type="entry name" value="MEMBRANE METALLOPROTEASE ARASP2, CHLOROPLASTIC-RELATED"/>
    <property type="match status" value="1"/>
</dbReference>
<protein>
    <recommendedName>
        <fullName evidence="11">Zinc metalloprotease</fullName>
        <ecNumber evidence="11">3.4.24.-</ecNumber>
    </recommendedName>
</protein>
<keyword evidence="4" id="KW-0645">Protease</keyword>
<evidence type="ECO:0000256" key="5">
    <source>
        <dbReference type="ARBA" id="ARBA00022692"/>
    </source>
</evidence>
<dbReference type="CDD" id="cd23081">
    <property type="entry name" value="cpPDZ_EcRseP-like"/>
    <property type="match status" value="1"/>
</dbReference>
<gene>
    <name evidence="13" type="primary">rseP</name>
    <name evidence="13" type="ORF">Q5761_04965</name>
</gene>
<dbReference type="Proteomes" id="UP001304683">
    <property type="component" value="Chromosome"/>
</dbReference>
<evidence type="ECO:0000256" key="11">
    <source>
        <dbReference type="RuleBase" id="RU362031"/>
    </source>
</evidence>
<keyword evidence="11" id="KW-0479">Metal-binding</keyword>
<evidence type="ECO:0000256" key="9">
    <source>
        <dbReference type="ARBA" id="ARBA00023049"/>
    </source>
</evidence>
<keyword evidence="6 11" id="KW-0378">Hydrolase</keyword>
<keyword evidence="7 11" id="KW-0862">Zinc</keyword>
<comment type="similarity">
    <text evidence="3 11">Belongs to the peptidase M50B family.</text>
</comment>
<feature type="transmembrane region" description="Helical" evidence="11">
    <location>
        <begin position="271"/>
        <end position="290"/>
    </location>
</feature>
<keyword evidence="14" id="KW-1185">Reference proteome</keyword>
<name>A0ABZ0QU05_9FIRM</name>
<dbReference type="InterPro" id="IPR001478">
    <property type="entry name" value="PDZ"/>
</dbReference>
<dbReference type="GO" id="GO:0008237">
    <property type="term" value="F:metallopeptidase activity"/>
    <property type="evidence" value="ECO:0007669"/>
    <property type="project" value="UniProtKB-KW"/>
</dbReference>
<keyword evidence="5 11" id="KW-0812">Transmembrane</keyword>
<evidence type="ECO:0000313" key="14">
    <source>
        <dbReference type="Proteomes" id="UP001304683"/>
    </source>
</evidence>
<feature type="domain" description="PDZ" evidence="12">
    <location>
        <begin position="119"/>
        <end position="181"/>
    </location>
</feature>
<evidence type="ECO:0000256" key="8">
    <source>
        <dbReference type="ARBA" id="ARBA00022989"/>
    </source>
</evidence>
<evidence type="ECO:0000256" key="7">
    <source>
        <dbReference type="ARBA" id="ARBA00022833"/>
    </source>
</evidence>
<evidence type="ECO:0000313" key="13">
    <source>
        <dbReference type="EMBL" id="WPD19998.1"/>
    </source>
</evidence>
<dbReference type="InterPro" id="IPR036034">
    <property type="entry name" value="PDZ_sf"/>
</dbReference>
<sequence length="345" mass="36825">MALLWTVTVFALLIVIHELGHFWAAKRSGVLVHEFSLGFGPRLAFVRRGETEYSLRLLPLGGFVRMAGMQPEEEGLERVPPERRFLGRPLGDRFRIIAAGPVMNVVLAVVLFTLVFAVIGVPVARPVVGEVVAGYPAAEAGLQPGDRILTIDGRRIASWEQVVAAIQAAGGRAVELTVQRGDRVLTVRVTPRPDPQRPGVGVVGIRPQLETMRTGVLQALVQGAEATYRVAAGFVLALVHMATGRGGFDVIGPVGIGQQIGEAAQVGLSQVVLLAAVLSANLALVNLLPVPALDGGRLLFLAVEAVRGRPVDPEQENLIHFLGFALLMLLAIVITYRDLVRLGAS</sequence>
<dbReference type="PANTHER" id="PTHR42837">
    <property type="entry name" value="REGULATOR OF SIGMA-E PROTEASE RSEP"/>
    <property type="match status" value="1"/>
</dbReference>
<accession>A0ABZ0QU05</accession>
<dbReference type="CDD" id="cd06163">
    <property type="entry name" value="S2P-M50_PDZ_RseP-like"/>
    <property type="match status" value="1"/>
</dbReference>
<dbReference type="InterPro" id="IPR004387">
    <property type="entry name" value="Pept_M50_Zn"/>
</dbReference>
<keyword evidence="9 11" id="KW-0482">Metalloprotease</keyword>
<keyword evidence="10 11" id="KW-0472">Membrane</keyword>
<comment type="subcellular location">
    <subcellularLocation>
        <location evidence="2">Membrane</location>
        <topology evidence="2">Multi-pass membrane protein</topology>
    </subcellularLocation>
</comment>
<dbReference type="InterPro" id="IPR008915">
    <property type="entry name" value="Peptidase_M50"/>
</dbReference>
<feature type="transmembrane region" description="Helical" evidence="11">
    <location>
        <begin position="96"/>
        <end position="119"/>
    </location>
</feature>
<dbReference type="Gene3D" id="2.30.42.10">
    <property type="match status" value="1"/>
</dbReference>
<proteinExistence type="inferred from homology"/>
<dbReference type="Pfam" id="PF02163">
    <property type="entry name" value="Peptidase_M50"/>
    <property type="match status" value="1"/>
</dbReference>
<reference evidence="13 14" key="1">
    <citation type="submission" date="2023-08" db="EMBL/GenBank/DDBJ databases">
        <title>Genome sequence of Thermaerobacter compostii strain Ins1, a spore-forming filamentous bacterium isolated from a deep geothermal reservoir.</title>
        <authorList>
            <person name="Bregnard D."/>
            <person name="Gonzalez D."/>
            <person name="Junier P."/>
        </authorList>
    </citation>
    <scope>NUCLEOTIDE SEQUENCE [LARGE SCALE GENOMIC DNA]</scope>
    <source>
        <strain evidence="13 14">Ins1</strain>
    </source>
</reference>
<dbReference type="EMBL" id="CP132508">
    <property type="protein sequence ID" value="WPD19998.1"/>
    <property type="molecule type" value="Genomic_DNA"/>
</dbReference>
<evidence type="ECO:0000259" key="12">
    <source>
        <dbReference type="PROSITE" id="PS50106"/>
    </source>
</evidence>
<evidence type="ECO:0000256" key="10">
    <source>
        <dbReference type="ARBA" id="ARBA00023136"/>
    </source>
</evidence>
<dbReference type="SUPFAM" id="SSF50156">
    <property type="entry name" value="PDZ domain-like"/>
    <property type="match status" value="1"/>
</dbReference>
<dbReference type="SMART" id="SM00228">
    <property type="entry name" value="PDZ"/>
    <property type="match status" value="1"/>
</dbReference>
<evidence type="ECO:0000256" key="4">
    <source>
        <dbReference type="ARBA" id="ARBA00022670"/>
    </source>
</evidence>